<sequence>MYKKPRKSKDKTLDVLIKSVLYFGFKNIKIKGNSVYKQKLKLSFPNSIFDPNKTDMLFFESIKNLNPKQLFSNTNLHNESLIIFNHINKDEESRTNWLNFVQSEKVTVSINMYHCGVIFIRREQQKEHFFIRI</sequence>
<evidence type="ECO:0000313" key="1">
    <source>
        <dbReference type="EMBL" id="MFD2585745.1"/>
    </source>
</evidence>
<reference evidence="2" key="1">
    <citation type="journal article" date="2019" name="Int. J. Syst. Evol. Microbiol.">
        <title>The Global Catalogue of Microorganisms (GCM) 10K type strain sequencing project: providing services to taxonomists for standard genome sequencing and annotation.</title>
        <authorList>
            <consortium name="The Broad Institute Genomics Platform"/>
            <consortium name="The Broad Institute Genome Sequencing Center for Infectious Disease"/>
            <person name="Wu L."/>
            <person name="Ma J."/>
        </authorList>
    </citation>
    <scope>NUCLEOTIDE SEQUENCE [LARGE SCALE GENOMIC DNA]</scope>
    <source>
        <strain evidence="2">KCTC 52368</strain>
    </source>
</reference>
<dbReference type="Proteomes" id="UP001597526">
    <property type="component" value="Unassembled WGS sequence"/>
</dbReference>
<name>A0ABW5MR96_9FLAO</name>
<proteinExistence type="predicted"/>
<dbReference type="RefSeq" id="WP_377765217.1">
    <property type="nucleotide sequence ID" value="NZ_JBHULB010000006.1"/>
</dbReference>
<comment type="caution">
    <text evidence="1">The sequence shown here is derived from an EMBL/GenBank/DDBJ whole genome shotgun (WGS) entry which is preliminary data.</text>
</comment>
<dbReference type="EMBL" id="JBHULB010000006">
    <property type="protein sequence ID" value="MFD2585745.1"/>
    <property type="molecule type" value="Genomic_DNA"/>
</dbReference>
<protein>
    <submittedName>
        <fullName evidence="1">Uncharacterized protein</fullName>
    </submittedName>
</protein>
<organism evidence="1 2">
    <name type="scientific">Croceitalea marina</name>
    <dbReference type="NCBI Taxonomy" id="1775166"/>
    <lineage>
        <taxon>Bacteria</taxon>
        <taxon>Pseudomonadati</taxon>
        <taxon>Bacteroidota</taxon>
        <taxon>Flavobacteriia</taxon>
        <taxon>Flavobacteriales</taxon>
        <taxon>Flavobacteriaceae</taxon>
        <taxon>Croceitalea</taxon>
    </lineage>
</organism>
<keyword evidence="2" id="KW-1185">Reference proteome</keyword>
<gene>
    <name evidence="1" type="ORF">ACFSQJ_02315</name>
</gene>
<evidence type="ECO:0000313" key="2">
    <source>
        <dbReference type="Proteomes" id="UP001597526"/>
    </source>
</evidence>
<accession>A0ABW5MR96</accession>